<dbReference type="Proteomes" id="UP000600565">
    <property type="component" value="Unassembled WGS sequence"/>
</dbReference>
<proteinExistence type="predicted"/>
<keyword evidence="1" id="KW-0472">Membrane</keyword>
<keyword evidence="2" id="KW-0378">Hydrolase</keyword>
<accession>A0ABR8XLX5</accession>
<dbReference type="GO" id="GO:0006508">
    <property type="term" value="P:proteolysis"/>
    <property type="evidence" value="ECO:0007669"/>
    <property type="project" value="UniProtKB-KW"/>
</dbReference>
<sequence>MKYFEASNSLFLLNEQQHNQFSKLEYYDYFYHLIHPDFHSLSFANFSLSDIWVYYYFEEVPIINSEHALLFLLRNFMMNEVLISSKFKRLKKTTIGSYTNALMAAVLTVNLFLDFLSELLDVLPKEECDLYMKFENSSKQLFNDRFSSYEHYPKKLVLIETMIIKSMRQYLEQNEATYTERKLKVIRFMDQFTITKRELFELVAIKE</sequence>
<gene>
    <name evidence="2" type="ORF">H9632_07670</name>
</gene>
<keyword evidence="3" id="KW-1185">Reference proteome</keyword>
<organism evidence="2 3">
    <name type="scientific">Solibacillus merdavium</name>
    <dbReference type="NCBI Taxonomy" id="2762218"/>
    <lineage>
        <taxon>Bacteria</taxon>
        <taxon>Bacillati</taxon>
        <taxon>Bacillota</taxon>
        <taxon>Bacilli</taxon>
        <taxon>Bacillales</taxon>
        <taxon>Caryophanaceae</taxon>
        <taxon>Solibacillus</taxon>
    </lineage>
</organism>
<feature type="transmembrane region" description="Helical" evidence="1">
    <location>
        <begin position="95"/>
        <end position="113"/>
    </location>
</feature>
<keyword evidence="1" id="KW-0812">Transmembrane</keyword>
<evidence type="ECO:0000256" key="1">
    <source>
        <dbReference type="SAM" id="Phobius"/>
    </source>
</evidence>
<dbReference type="GO" id="GO:0008233">
    <property type="term" value="F:peptidase activity"/>
    <property type="evidence" value="ECO:0007669"/>
    <property type="project" value="UniProtKB-KW"/>
</dbReference>
<evidence type="ECO:0000313" key="3">
    <source>
        <dbReference type="Proteomes" id="UP000600565"/>
    </source>
</evidence>
<keyword evidence="2" id="KW-0645">Protease</keyword>
<evidence type="ECO:0000313" key="2">
    <source>
        <dbReference type="EMBL" id="MBD8032943.1"/>
    </source>
</evidence>
<dbReference type="EMBL" id="JACSPW010000006">
    <property type="protein sequence ID" value="MBD8032943.1"/>
    <property type="molecule type" value="Genomic_DNA"/>
</dbReference>
<reference evidence="2 3" key="1">
    <citation type="submission" date="2020-08" db="EMBL/GenBank/DDBJ databases">
        <title>A Genomic Blueprint of the Chicken Gut Microbiome.</title>
        <authorList>
            <person name="Gilroy R."/>
            <person name="Ravi A."/>
            <person name="Getino M."/>
            <person name="Pursley I."/>
            <person name="Horton D.L."/>
            <person name="Alikhan N.-F."/>
            <person name="Baker D."/>
            <person name="Gharbi K."/>
            <person name="Hall N."/>
            <person name="Watson M."/>
            <person name="Adriaenssens E.M."/>
            <person name="Foster-Nyarko E."/>
            <person name="Jarju S."/>
            <person name="Secka A."/>
            <person name="Antonio M."/>
            <person name="Oren A."/>
            <person name="Chaudhuri R."/>
            <person name="La Ragione R.M."/>
            <person name="Hildebrand F."/>
            <person name="Pallen M.J."/>
        </authorList>
    </citation>
    <scope>NUCLEOTIDE SEQUENCE [LARGE SCALE GENOMIC DNA]</scope>
    <source>
        <strain evidence="2 3">Sa1YVA6</strain>
    </source>
</reference>
<protein>
    <submittedName>
        <fullName evidence="2">Serine protease</fullName>
    </submittedName>
</protein>
<name>A0ABR8XLX5_9BACL</name>
<dbReference type="RefSeq" id="WP_191703532.1">
    <property type="nucleotide sequence ID" value="NZ_JACSPW010000006.1"/>
</dbReference>
<comment type="caution">
    <text evidence="2">The sequence shown here is derived from an EMBL/GenBank/DDBJ whole genome shotgun (WGS) entry which is preliminary data.</text>
</comment>
<keyword evidence="1" id="KW-1133">Transmembrane helix</keyword>